<dbReference type="InterPro" id="IPR036928">
    <property type="entry name" value="AS_sf"/>
</dbReference>
<dbReference type="GO" id="GO:0030956">
    <property type="term" value="C:glutamyl-tRNA(Gln) amidotransferase complex"/>
    <property type="evidence" value="ECO:0007669"/>
    <property type="project" value="InterPro"/>
</dbReference>
<gene>
    <name evidence="8 10" type="primary">gatA</name>
    <name evidence="10" type="ORF">WY13_02880</name>
</gene>
<dbReference type="Pfam" id="PF01425">
    <property type="entry name" value="Amidase"/>
    <property type="match status" value="1"/>
</dbReference>
<proteinExistence type="inferred from homology"/>
<comment type="catalytic activity">
    <reaction evidence="7 8">
        <text>L-glutamyl-tRNA(Gln) + L-glutamine + ATP + H2O = L-glutaminyl-tRNA(Gln) + L-glutamate + ADP + phosphate + H(+)</text>
        <dbReference type="Rhea" id="RHEA:17521"/>
        <dbReference type="Rhea" id="RHEA-COMP:9681"/>
        <dbReference type="Rhea" id="RHEA-COMP:9684"/>
        <dbReference type="ChEBI" id="CHEBI:15377"/>
        <dbReference type="ChEBI" id="CHEBI:15378"/>
        <dbReference type="ChEBI" id="CHEBI:29985"/>
        <dbReference type="ChEBI" id="CHEBI:30616"/>
        <dbReference type="ChEBI" id="CHEBI:43474"/>
        <dbReference type="ChEBI" id="CHEBI:58359"/>
        <dbReference type="ChEBI" id="CHEBI:78520"/>
        <dbReference type="ChEBI" id="CHEBI:78521"/>
        <dbReference type="ChEBI" id="CHEBI:456216"/>
        <dbReference type="EC" id="6.3.5.7"/>
    </reaction>
</comment>
<dbReference type="InterPro" id="IPR020556">
    <property type="entry name" value="Amidase_CS"/>
</dbReference>
<feature type="active site" description="Charge relay system" evidence="8">
    <location>
        <position position="151"/>
    </location>
</feature>
<dbReference type="PROSITE" id="PS00571">
    <property type="entry name" value="AMIDASES"/>
    <property type="match status" value="1"/>
</dbReference>
<keyword evidence="10" id="KW-0808">Transferase</keyword>
<comment type="function">
    <text evidence="6 8">Allows the formation of correctly charged Gln-tRNA(Gln) through the transamidation of misacylated Glu-tRNA(Gln) in organisms which lack glutaminyl-tRNA synthetase. The reaction takes place in the presence of glutamine and ATP through an activated gamma-phospho-Glu-tRNA(Gln).</text>
</comment>
<evidence type="ECO:0000256" key="2">
    <source>
        <dbReference type="ARBA" id="ARBA00022598"/>
    </source>
</evidence>
<dbReference type="EC" id="6.3.5.7" evidence="8"/>
<evidence type="ECO:0000256" key="7">
    <source>
        <dbReference type="ARBA" id="ARBA00047407"/>
    </source>
</evidence>
<evidence type="ECO:0000256" key="4">
    <source>
        <dbReference type="ARBA" id="ARBA00022840"/>
    </source>
</evidence>
<keyword evidence="5 8" id="KW-0648">Protein biosynthesis</keyword>
<dbReference type="InterPro" id="IPR023631">
    <property type="entry name" value="Amidase_dom"/>
</dbReference>
<dbReference type="InterPro" id="IPR000120">
    <property type="entry name" value="Amidase"/>
</dbReference>
<feature type="active site" description="Acyl-ester intermediate" evidence="8">
    <location>
        <position position="175"/>
    </location>
</feature>
<dbReference type="PANTHER" id="PTHR11895:SF151">
    <property type="entry name" value="GLUTAMYL-TRNA(GLN) AMIDOTRANSFERASE SUBUNIT A"/>
    <property type="match status" value="1"/>
</dbReference>
<evidence type="ECO:0000256" key="1">
    <source>
        <dbReference type="ARBA" id="ARBA00008069"/>
    </source>
</evidence>
<dbReference type="AlphaFoldDB" id="A0A162KP60"/>
<comment type="caution">
    <text evidence="10">The sequence shown here is derived from an EMBL/GenBank/DDBJ whole genome shotgun (WGS) entry which is preliminary data.</text>
</comment>
<dbReference type="Gene3D" id="3.90.1300.10">
    <property type="entry name" value="Amidase signature (AS) domain"/>
    <property type="match status" value="1"/>
</dbReference>
<protein>
    <recommendedName>
        <fullName evidence="8">Glutamyl-tRNA(Gln) amidotransferase subunit A</fullName>
        <shortName evidence="8">Glu-ADT subunit A</shortName>
        <ecNumber evidence="8">6.3.5.7</ecNumber>
    </recommendedName>
</protein>
<organism evidence="10 11">
    <name type="scientific">Clostridium ljungdahlii</name>
    <dbReference type="NCBI Taxonomy" id="1538"/>
    <lineage>
        <taxon>Bacteria</taxon>
        <taxon>Bacillati</taxon>
        <taxon>Bacillota</taxon>
        <taxon>Clostridia</taxon>
        <taxon>Eubacteriales</taxon>
        <taxon>Clostridiaceae</taxon>
        <taxon>Clostridium</taxon>
    </lineage>
</organism>
<sequence>MKLTAHEIRNMLKNKEISVEEIVRSYLNKIDKFDAALGAYLYVEKEGALKRAKDLDKKIKHGEKMGRLFGIPISIKDNISVKGMQNSCASKMLQGYISPYDASVIERIEAEDGIIIGKANMDEFAMGSSNEKSVFKLARNPWDLSRVPGGSSGGSAVSVSAGESVMSLGTDTGGSVRQPACLCGVVGLKPTYGRVSRYGAVAFASTLDQIGLMSADIEDCACLTQCIAGPDKNDFTTVDMKVPDYSKSLTKDIKGMKIGIPKEYFEDGLDDRIRKSIEEAVDVLKANGAEVKECSIPLVKYSMAVYYVIASAEVSSNLARFDGIRYGYRSKNFKDYRDLYFKSRSEALGMEVKRRIMLGTYMLSKGYYDEYYEKALKVRNLIKNQFEEAMKEFDALIAPTSPTTAFKIGEKKKNALSMYLSDVYVLPANVSGMPAISVPCGMVDGLPVGFQIMTDYYREDIIFNIAYSFEQSTNWHKMSPQISEV</sequence>
<keyword evidence="4 8" id="KW-0067">ATP-binding</keyword>
<dbReference type="NCBIfam" id="TIGR00132">
    <property type="entry name" value="gatA"/>
    <property type="match status" value="1"/>
</dbReference>
<comment type="subunit">
    <text evidence="8">Heterotrimer of A, B and C subunits.</text>
</comment>
<evidence type="ECO:0000313" key="10">
    <source>
        <dbReference type="EMBL" id="OAA84962.1"/>
    </source>
</evidence>
<dbReference type="RefSeq" id="WP_063556220.1">
    <property type="nucleotide sequence ID" value="NZ_LITT01000035.1"/>
</dbReference>
<keyword evidence="3 8" id="KW-0547">Nucleotide-binding</keyword>
<dbReference type="GO" id="GO:0005524">
    <property type="term" value="F:ATP binding"/>
    <property type="evidence" value="ECO:0007669"/>
    <property type="project" value="UniProtKB-KW"/>
</dbReference>
<evidence type="ECO:0000256" key="3">
    <source>
        <dbReference type="ARBA" id="ARBA00022741"/>
    </source>
</evidence>
<accession>A0A162KP60</accession>
<dbReference type="Proteomes" id="UP000077407">
    <property type="component" value="Unassembled WGS sequence"/>
</dbReference>
<comment type="similarity">
    <text evidence="1 8">Belongs to the amidase family. GatA subfamily.</text>
</comment>
<evidence type="ECO:0000313" key="11">
    <source>
        <dbReference type="Proteomes" id="UP000077407"/>
    </source>
</evidence>
<dbReference type="GO" id="GO:0006412">
    <property type="term" value="P:translation"/>
    <property type="evidence" value="ECO:0007669"/>
    <property type="project" value="UniProtKB-UniRule"/>
</dbReference>
<dbReference type="InterPro" id="IPR004412">
    <property type="entry name" value="GatA"/>
</dbReference>
<evidence type="ECO:0000256" key="6">
    <source>
        <dbReference type="ARBA" id="ARBA00025295"/>
    </source>
</evidence>
<dbReference type="HAMAP" id="MF_00120">
    <property type="entry name" value="GatA"/>
    <property type="match status" value="1"/>
</dbReference>
<dbReference type="PATRIC" id="fig|1538.10.peg.2767"/>
<dbReference type="GO" id="GO:0016740">
    <property type="term" value="F:transferase activity"/>
    <property type="evidence" value="ECO:0007669"/>
    <property type="project" value="UniProtKB-KW"/>
</dbReference>
<feature type="active site" description="Charge relay system" evidence="8">
    <location>
        <position position="76"/>
    </location>
</feature>
<reference evidence="10 11" key="1">
    <citation type="journal article" date="2015" name="Biotechnol. Bioeng.">
        <title>Genome sequence and phenotypic characterization of Caulobacter segnis.</title>
        <authorList>
            <person name="Patel S."/>
            <person name="Fletcher B."/>
            <person name="Scott D.C."/>
            <person name="Ely B."/>
        </authorList>
    </citation>
    <scope>NUCLEOTIDE SEQUENCE [LARGE SCALE GENOMIC DNA]</scope>
    <source>
        <strain evidence="10 11">ERI-2</strain>
    </source>
</reference>
<dbReference type="SUPFAM" id="SSF75304">
    <property type="entry name" value="Amidase signature (AS) enzymes"/>
    <property type="match status" value="1"/>
</dbReference>
<dbReference type="PANTHER" id="PTHR11895">
    <property type="entry name" value="TRANSAMIDASE"/>
    <property type="match status" value="1"/>
</dbReference>
<evidence type="ECO:0000259" key="9">
    <source>
        <dbReference type="Pfam" id="PF01425"/>
    </source>
</evidence>
<dbReference type="EMBL" id="LITT01000035">
    <property type="protein sequence ID" value="OAA84962.1"/>
    <property type="molecule type" value="Genomic_DNA"/>
</dbReference>
<feature type="domain" description="Amidase" evidence="9">
    <location>
        <begin position="21"/>
        <end position="460"/>
    </location>
</feature>
<keyword evidence="2 8" id="KW-0436">Ligase</keyword>
<dbReference type="GO" id="GO:0050567">
    <property type="term" value="F:glutaminyl-tRNA synthase (glutamine-hydrolyzing) activity"/>
    <property type="evidence" value="ECO:0007669"/>
    <property type="project" value="UniProtKB-UniRule"/>
</dbReference>
<dbReference type="OrthoDB" id="9811471at2"/>
<evidence type="ECO:0000256" key="8">
    <source>
        <dbReference type="HAMAP-Rule" id="MF_00120"/>
    </source>
</evidence>
<evidence type="ECO:0000256" key="5">
    <source>
        <dbReference type="ARBA" id="ARBA00022917"/>
    </source>
</evidence>
<name>A0A162KP60_9CLOT</name>